<feature type="region of interest" description="Disordered" evidence="1">
    <location>
        <begin position="336"/>
        <end position="370"/>
    </location>
</feature>
<evidence type="ECO:0000313" key="3">
    <source>
        <dbReference type="Proteomes" id="UP000000226"/>
    </source>
</evidence>
<accession>V7C1V9</accession>
<dbReference type="Gramene" id="ESW23358">
    <property type="protein sequence ID" value="ESW23358"/>
    <property type="gene ID" value="PHAVU_004G040400g"/>
</dbReference>
<sequence length="370" mass="42590">SIIQSTPFGWLLFVREDIKLSRELLSKLCSSWVERKQSFSIQYQFVSFSLVDVFLGVGLRVGGRKIDLRKSSIISHIRSFFEEGHVIVEMIYSVILKLGNDISSEDFCKLYVLLGLSEFILPTRLGLVHDGLFNLVDDLDKLDMYNCGGLVCEILVDSLCSASKWITRGNMSYIHVDGCVYLLQVLVELCASNEELCSKFVEEAFDQIGCGITKKKPTKDEVRAMRVKVLQLMRKSEEQELLITSMEKEVNDIVELIARRNCLRRDTQSEVVEVEPLAMDCTYLKKAESSHEDVDEDKQLHVDEVQPNEEFNSHEDVHEDKQLHVDEIQPNEEVNMFPKMNGEPRKRFKSAVLKTPWTTYSRRKPKKPKN</sequence>
<feature type="non-terminal residue" evidence="2">
    <location>
        <position position="1"/>
    </location>
</feature>
<organism evidence="2 3">
    <name type="scientific">Phaseolus vulgaris</name>
    <name type="common">Kidney bean</name>
    <name type="synonym">French bean</name>
    <dbReference type="NCBI Taxonomy" id="3885"/>
    <lineage>
        <taxon>Eukaryota</taxon>
        <taxon>Viridiplantae</taxon>
        <taxon>Streptophyta</taxon>
        <taxon>Embryophyta</taxon>
        <taxon>Tracheophyta</taxon>
        <taxon>Spermatophyta</taxon>
        <taxon>Magnoliopsida</taxon>
        <taxon>eudicotyledons</taxon>
        <taxon>Gunneridae</taxon>
        <taxon>Pentapetalae</taxon>
        <taxon>rosids</taxon>
        <taxon>fabids</taxon>
        <taxon>Fabales</taxon>
        <taxon>Fabaceae</taxon>
        <taxon>Papilionoideae</taxon>
        <taxon>50 kb inversion clade</taxon>
        <taxon>NPAAA clade</taxon>
        <taxon>indigoferoid/millettioid clade</taxon>
        <taxon>Phaseoleae</taxon>
        <taxon>Phaseolus</taxon>
    </lineage>
</organism>
<dbReference type="EMBL" id="CM002291">
    <property type="protein sequence ID" value="ESW23358.1"/>
    <property type="molecule type" value="Genomic_DNA"/>
</dbReference>
<reference evidence="3" key="1">
    <citation type="journal article" date="2014" name="Nat. Genet.">
        <title>A reference genome for common bean and genome-wide analysis of dual domestications.</title>
        <authorList>
            <person name="Schmutz J."/>
            <person name="McClean P.E."/>
            <person name="Mamidi S."/>
            <person name="Wu G.A."/>
            <person name="Cannon S.B."/>
            <person name="Grimwood J."/>
            <person name="Jenkins J."/>
            <person name="Shu S."/>
            <person name="Song Q."/>
            <person name="Chavarro C."/>
            <person name="Torres-Torres M."/>
            <person name="Geffroy V."/>
            <person name="Moghaddam S.M."/>
            <person name="Gao D."/>
            <person name="Abernathy B."/>
            <person name="Barry K."/>
            <person name="Blair M."/>
            <person name="Brick M.A."/>
            <person name="Chovatia M."/>
            <person name="Gepts P."/>
            <person name="Goodstein D.M."/>
            <person name="Gonzales M."/>
            <person name="Hellsten U."/>
            <person name="Hyten D.L."/>
            <person name="Jia G."/>
            <person name="Kelly J.D."/>
            <person name="Kudrna D."/>
            <person name="Lee R."/>
            <person name="Richard M.M."/>
            <person name="Miklas P.N."/>
            <person name="Osorno J.M."/>
            <person name="Rodrigues J."/>
            <person name="Thareau V."/>
            <person name="Urrea C.A."/>
            <person name="Wang M."/>
            <person name="Yu Y."/>
            <person name="Zhang M."/>
            <person name="Wing R.A."/>
            <person name="Cregan P.B."/>
            <person name="Rokhsar D.S."/>
            <person name="Jackson S.A."/>
        </authorList>
    </citation>
    <scope>NUCLEOTIDE SEQUENCE [LARGE SCALE GENOMIC DNA]</scope>
    <source>
        <strain evidence="3">cv. G19833</strain>
    </source>
</reference>
<evidence type="ECO:0000256" key="1">
    <source>
        <dbReference type="SAM" id="MobiDB-lite"/>
    </source>
</evidence>
<dbReference type="AlphaFoldDB" id="V7C1V9"/>
<name>V7C1V9_PHAVU</name>
<dbReference type="Proteomes" id="UP000000226">
    <property type="component" value="Chromosome 4"/>
</dbReference>
<feature type="compositionally biased region" description="Basic residues" evidence="1">
    <location>
        <begin position="361"/>
        <end position="370"/>
    </location>
</feature>
<protein>
    <submittedName>
        <fullName evidence="2">Uncharacterized protein</fullName>
    </submittedName>
</protein>
<gene>
    <name evidence="2" type="ORF">PHAVU_004G040400g</name>
</gene>
<dbReference type="OrthoDB" id="1417722at2759"/>
<evidence type="ECO:0000313" key="2">
    <source>
        <dbReference type="EMBL" id="ESW23358.1"/>
    </source>
</evidence>
<proteinExistence type="predicted"/>
<keyword evidence="3" id="KW-1185">Reference proteome</keyword>